<keyword evidence="1" id="KW-0472">Membrane</keyword>
<sequence length="155" mass="17330">MAKEKRNLYEEVEFGNDYGYAMQVKREAETQLYEIQKIWGLAIAGTVCGGIGMVLAFHPIFIMIGFVMGCVCYSKVGGFGIAAKWAWNIAKFGWFVVPYFPIDLLVGAIALCLGFLSLFFLPFFVVNHIRKQAQQNQQLAETFLHTCQQNDGAAA</sequence>
<evidence type="ECO:0000313" key="3">
    <source>
        <dbReference type="Proteomes" id="UP001198893"/>
    </source>
</evidence>
<dbReference type="EMBL" id="JAJEQW010000014">
    <property type="protein sequence ID" value="MCC2243003.1"/>
    <property type="molecule type" value="Genomic_DNA"/>
</dbReference>
<feature type="transmembrane region" description="Helical" evidence="1">
    <location>
        <begin position="38"/>
        <end position="57"/>
    </location>
</feature>
<feature type="transmembrane region" description="Helical" evidence="1">
    <location>
        <begin position="99"/>
        <end position="126"/>
    </location>
</feature>
<protein>
    <submittedName>
        <fullName evidence="2">Uncharacterized protein</fullName>
    </submittedName>
</protein>
<evidence type="ECO:0000256" key="1">
    <source>
        <dbReference type="SAM" id="Phobius"/>
    </source>
</evidence>
<dbReference type="RefSeq" id="WP_227710593.1">
    <property type="nucleotide sequence ID" value="NZ_JAJEQW010000014.1"/>
</dbReference>
<gene>
    <name evidence="2" type="ORF">LKD47_12000</name>
</gene>
<reference evidence="2" key="1">
    <citation type="submission" date="2021-10" db="EMBL/GenBank/DDBJ databases">
        <title>Anaerobic single-cell dispensing facilitates the cultivation of human gut bacteria.</title>
        <authorList>
            <person name="Afrizal A."/>
        </authorList>
    </citation>
    <scope>NUCLEOTIDE SEQUENCE</scope>
    <source>
        <strain evidence="2">CLA-AA-H204</strain>
    </source>
</reference>
<dbReference type="AlphaFoldDB" id="A0AAW4WE06"/>
<organism evidence="2 3">
    <name type="scientific">Roseburia amylophila</name>
    <dbReference type="NCBI Taxonomy" id="2981794"/>
    <lineage>
        <taxon>Bacteria</taxon>
        <taxon>Bacillati</taxon>
        <taxon>Bacillota</taxon>
        <taxon>Clostridia</taxon>
        <taxon>Lachnospirales</taxon>
        <taxon>Lachnospiraceae</taxon>
        <taxon>Roseburia</taxon>
    </lineage>
</organism>
<feature type="transmembrane region" description="Helical" evidence="1">
    <location>
        <begin position="64"/>
        <end position="87"/>
    </location>
</feature>
<keyword evidence="1" id="KW-0812">Transmembrane</keyword>
<dbReference type="Proteomes" id="UP001198893">
    <property type="component" value="Unassembled WGS sequence"/>
</dbReference>
<accession>A0AAW4WE06</accession>
<keyword evidence="1" id="KW-1133">Transmembrane helix</keyword>
<name>A0AAW4WE06_9FIRM</name>
<evidence type="ECO:0000313" key="2">
    <source>
        <dbReference type="EMBL" id="MCC2243003.1"/>
    </source>
</evidence>
<proteinExistence type="predicted"/>
<comment type="caution">
    <text evidence="2">The sequence shown here is derived from an EMBL/GenBank/DDBJ whole genome shotgun (WGS) entry which is preliminary data.</text>
</comment>